<feature type="compositionally biased region" description="Basic and acidic residues" evidence="1">
    <location>
        <begin position="194"/>
        <end position="212"/>
    </location>
</feature>
<evidence type="ECO:0000256" key="1">
    <source>
        <dbReference type="SAM" id="MobiDB-lite"/>
    </source>
</evidence>
<protein>
    <submittedName>
        <fullName evidence="2">Uncharacterized protein</fullName>
    </submittedName>
</protein>
<dbReference type="AlphaFoldDB" id="A0A0C3CP54"/>
<feature type="compositionally biased region" description="Polar residues" evidence="1">
    <location>
        <begin position="286"/>
        <end position="317"/>
    </location>
</feature>
<dbReference type="OrthoDB" id="3071055at2759"/>
<accession>A0A0C3CP54</accession>
<evidence type="ECO:0000313" key="2">
    <source>
        <dbReference type="EMBL" id="KIM45869.1"/>
    </source>
</evidence>
<feature type="compositionally biased region" description="Basic and acidic residues" evidence="1">
    <location>
        <begin position="331"/>
        <end position="351"/>
    </location>
</feature>
<reference evidence="3" key="2">
    <citation type="submission" date="2015-01" db="EMBL/GenBank/DDBJ databases">
        <title>Evolutionary Origins and Diversification of the Mycorrhizal Mutualists.</title>
        <authorList>
            <consortium name="DOE Joint Genome Institute"/>
            <consortium name="Mycorrhizal Genomics Consortium"/>
            <person name="Kohler A."/>
            <person name="Kuo A."/>
            <person name="Nagy L.G."/>
            <person name="Floudas D."/>
            <person name="Copeland A."/>
            <person name="Barry K.W."/>
            <person name="Cichocki N."/>
            <person name="Veneault-Fourrey C."/>
            <person name="LaButti K."/>
            <person name="Lindquist E.A."/>
            <person name="Lipzen A."/>
            <person name="Lundell T."/>
            <person name="Morin E."/>
            <person name="Murat C."/>
            <person name="Riley R."/>
            <person name="Ohm R."/>
            <person name="Sun H."/>
            <person name="Tunlid A."/>
            <person name="Henrissat B."/>
            <person name="Grigoriev I.V."/>
            <person name="Hibbett D.S."/>
            <person name="Martin F."/>
        </authorList>
    </citation>
    <scope>NUCLEOTIDE SEQUENCE [LARGE SCALE GENOMIC DNA]</scope>
    <source>
        <strain evidence="3">h7</strain>
    </source>
</reference>
<evidence type="ECO:0000313" key="3">
    <source>
        <dbReference type="Proteomes" id="UP000053424"/>
    </source>
</evidence>
<feature type="compositionally biased region" description="Polar residues" evidence="1">
    <location>
        <begin position="377"/>
        <end position="386"/>
    </location>
</feature>
<dbReference type="EMBL" id="KN831771">
    <property type="protein sequence ID" value="KIM45869.1"/>
    <property type="molecule type" value="Genomic_DNA"/>
</dbReference>
<feature type="region of interest" description="Disordered" evidence="1">
    <location>
        <begin position="226"/>
        <end position="436"/>
    </location>
</feature>
<reference evidence="2 3" key="1">
    <citation type="submission" date="2014-04" db="EMBL/GenBank/DDBJ databases">
        <authorList>
            <consortium name="DOE Joint Genome Institute"/>
            <person name="Kuo A."/>
            <person name="Gay G."/>
            <person name="Dore J."/>
            <person name="Kohler A."/>
            <person name="Nagy L.G."/>
            <person name="Floudas D."/>
            <person name="Copeland A."/>
            <person name="Barry K.W."/>
            <person name="Cichocki N."/>
            <person name="Veneault-Fourrey C."/>
            <person name="LaButti K."/>
            <person name="Lindquist E.A."/>
            <person name="Lipzen A."/>
            <person name="Lundell T."/>
            <person name="Morin E."/>
            <person name="Murat C."/>
            <person name="Sun H."/>
            <person name="Tunlid A."/>
            <person name="Henrissat B."/>
            <person name="Grigoriev I.V."/>
            <person name="Hibbett D.S."/>
            <person name="Martin F."/>
            <person name="Nordberg H.P."/>
            <person name="Cantor M.N."/>
            <person name="Hua S.X."/>
        </authorList>
    </citation>
    <scope>NUCLEOTIDE SEQUENCE [LARGE SCALE GENOMIC DNA]</scope>
    <source>
        <strain evidence="3">h7</strain>
    </source>
</reference>
<dbReference type="Proteomes" id="UP000053424">
    <property type="component" value="Unassembled WGS sequence"/>
</dbReference>
<name>A0A0C3CP54_HEBCY</name>
<organism evidence="2 3">
    <name type="scientific">Hebeloma cylindrosporum</name>
    <dbReference type="NCBI Taxonomy" id="76867"/>
    <lineage>
        <taxon>Eukaryota</taxon>
        <taxon>Fungi</taxon>
        <taxon>Dikarya</taxon>
        <taxon>Basidiomycota</taxon>
        <taxon>Agaricomycotina</taxon>
        <taxon>Agaricomycetes</taxon>
        <taxon>Agaricomycetidae</taxon>
        <taxon>Agaricales</taxon>
        <taxon>Agaricineae</taxon>
        <taxon>Hymenogastraceae</taxon>
        <taxon>Hebeloma</taxon>
    </lineage>
</organism>
<dbReference type="HOGENOM" id="CLU_474911_0_0_1"/>
<sequence length="574" mass="62545">MNSNVFFPSPSCFLPSEIPNKDSKLLEMLFMPVADNPLHKNHLSVKSQSFSTRDDKSFLGLHKSCLKTSRSSSSLKQLVKWSTPLSSSRIIPARDDHLSNASIEPSNPNAVISPQINQNLPKSVLDEINVISSSACLDAFSTQDGAGHDFQLSPMEKFSLDVEGQFFGAVDISFSGKPFHQPATPVAFAANSRNLDKDKARQHRTQDDPTYHEIATKLNLRHLSRSLFPNPSLPTHHSLPPNSTPNLLPSTTKANSLPTPTSNSNPKPSGIASHGHPIPLEAVHNCPSTGPQTTNGYTSISPTVFGSRKSNLQTSLPRTGGVKRKAISDTVDNRPSKFTKLDQNVRKEPVLRKTSSPSSVHFPVLDTHGTIPGVASSAWSHSQGTFGQDGDNASAVADSGAEGPATSDSDDSGDSDDYSLFDGNDHDSPANYKPGLVHTDAQDLTATNPVRDKFLKCGKYSQARNKFKVPVRSHARPITLLVAIHWANDLKRFHYLRETGKLDGKIAAELHQLLKDIDGQKGDLFLTPKVLGDTNLGRLVSDFRHGKPKASKAIADNIVKFWRRRCREVETGDS</sequence>
<keyword evidence="3" id="KW-1185">Reference proteome</keyword>
<feature type="compositionally biased region" description="Low complexity" evidence="1">
    <location>
        <begin position="238"/>
        <end position="269"/>
    </location>
</feature>
<feature type="compositionally biased region" description="Acidic residues" evidence="1">
    <location>
        <begin position="408"/>
        <end position="419"/>
    </location>
</feature>
<proteinExistence type="predicted"/>
<feature type="region of interest" description="Disordered" evidence="1">
    <location>
        <begin position="192"/>
        <end position="212"/>
    </location>
</feature>
<gene>
    <name evidence="2" type="ORF">M413DRAFT_295966</name>
</gene>